<feature type="domain" description="NusB/RsmB/TIM44" evidence="7">
    <location>
        <begin position="5"/>
        <end position="132"/>
    </location>
</feature>
<dbReference type="InterPro" id="IPR035926">
    <property type="entry name" value="NusB-like_sf"/>
</dbReference>
<evidence type="ECO:0000256" key="2">
    <source>
        <dbReference type="ARBA" id="ARBA00022814"/>
    </source>
</evidence>
<proteinExistence type="inferred from homology"/>
<reference evidence="8" key="1">
    <citation type="submission" date="2013-03" db="EMBL/GenBank/DDBJ databases">
        <title>Draft genome sequence of the hydrogen-ethanol-producing anaerobic alkalithermophilic Caloramator celere.</title>
        <authorList>
            <person name="Ciranna A."/>
            <person name="Larjo A."/>
            <person name="Kivisto A."/>
            <person name="Santala V."/>
            <person name="Roos C."/>
            <person name="Karp M."/>
        </authorList>
    </citation>
    <scope>NUCLEOTIDE SEQUENCE [LARGE SCALE GENOMIC DNA]</scope>
    <source>
        <strain evidence="8">DSM 8682</strain>
    </source>
</reference>
<evidence type="ECO:0000256" key="3">
    <source>
        <dbReference type="ARBA" id="ARBA00022884"/>
    </source>
</evidence>
<dbReference type="OrthoDB" id="9811381at2"/>
<dbReference type="Proteomes" id="UP000014923">
    <property type="component" value="Unassembled WGS sequence"/>
</dbReference>
<dbReference type="HOGENOM" id="CLU_087843_3_3_9"/>
<gene>
    <name evidence="6" type="primary">nusB</name>
    <name evidence="8" type="ORF">TCEL_00253</name>
</gene>
<accession>R7RPS9</accession>
<evidence type="ECO:0000256" key="5">
    <source>
        <dbReference type="ARBA" id="ARBA00023163"/>
    </source>
</evidence>
<keyword evidence="3 6" id="KW-0694">RNA-binding</keyword>
<dbReference type="GO" id="GO:0031564">
    <property type="term" value="P:transcription antitermination"/>
    <property type="evidence" value="ECO:0007669"/>
    <property type="project" value="UniProtKB-KW"/>
</dbReference>
<protein>
    <recommendedName>
        <fullName evidence="6">Transcription antitermination protein NusB</fullName>
    </recommendedName>
    <alternativeName>
        <fullName evidence="6">Antitermination factor NusB</fullName>
    </alternativeName>
</protein>
<dbReference type="AlphaFoldDB" id="R7RPS9"/>
<keyword evidence="2 6" id="KW-0889">Transcription antitermination</keyword>
<dbReference type="PANTHER" id="PTHR11078">
    <property type="entry name" value="N UTILIZATION SUBSTANCE PROTEIN B-RELATED"/>
    <property type="match status" value="1"/>
</dbReference>
<keyword evidence="9" id="KW-1185">Reference proteome</keyword>
<evidence type="ECO:0000259" key="7">
    <source>
        <dbReference type="Pfam" id="PF01029"/>
    </source>
</evidence>
<evidence type="ECO:0000256" key="1">
    <source>
        <dbReference type="ARBA" id="ARBA00005952"/>
    </source>
</evidence>
<evidence type="ECO:0000313" key="9">
    <source>
        <dbReference type="Proteomes" id="UP000014923"/>
    </source>
</evidence>
<comment type="function">
    <text evidence="6">Involved in transcription antitermination. Required for transcription of ribosomal RNA (rRNA) genes. Binds specifically to the boxA antiterminator sequence of the ribosomal RNA (rrn) operons.</text>
</comment>
<dbReference type="Pfam" id="PF01029">
    <property type="entry name" value="NusB"/>
    <property type="match status" value="1"/>
</dbReference>
<dbReference type="InterPro" id="IPR011605">
    <property type="entry name" value="NusB_fam"/>
</dbReference>
<name>R7RPS9_9CLOT</name>
<evidence type="ECO:0000256" key="6">
    <source>
        <dbReference type="HAMAP-Rule" id="MF_00073"/>
    </source>
</evidence>
<dbReference type="InterPro" id="IPR006027">
    <property type="entry name" value="NusB_RsmB_TIM44"/>
</dbReference>
<evidence type="ECO:0000313" key="8">
    <source>
        <dbReference type="EMBL" id="CDF58207.1"/>
    </source>
</evidence>
<dbReference type="SUPFAM" id="SSF48013">
    <property type="entry name" value="NusB-like"/>
    <property type="match status" value="1"/>
</dbReference>
<sequence>MSRKAARELVMKLVFQMEMTKESAKDILSKLNDMAEYKNLEDQLEYITDCVEGVEKNIQKLDEYIEKYSRGWKINRIAKVDLAIMRLAIYEMLYRQDVPNAGAIDEAVELAKKYGGENSPAFINGILGNVIKEIGNE</sequence>
<dbReference type="GO" id="GO:0003723">
    <property type="term" value="F:RNA binding"/>
    <property type="evidence" value="ECO:0007669"/>
    <property type="project" value="UniProtKB-UniRule"/>
</dbReference>
<dbReference type="HAMAP" id="MF_00073">
    <property type="entry name" value="NusB"/>
    <property type="match status" value="1"/>
</dbReference>
<keyword evidence="5 6" id="KW-0804">Transcription</keyword>
<keyword evidence="4 6" id="KW-0805">Transcription regulation</keyword>
<dbReference type="PANTHER" id="PTHR11078:SF3">
    <property type="entry name" value="ANTITERMINATION NUSB DOMAIN-CONTAINING PROTEIN"/>
    <property type="match status" value="1"/>
</dbReference>
<dbReference type="NCBIfam" id="TIGR01951">
    <property type="entry name" value="nusB"/>
    <property type="match status" value="1"/>
</dbReference>
<organism evidence="8 9">
    <name type="scientific">Thermobrachium celere DSM 8682</name>
    <dbReference type="NCBI Taxonomy" id="941824"/>
    <lineage>
        <taxon>Bacteria</taxon>
        <taxon>Bacillati</taxon>
        <taxon>Bacillota</taxon>
        <taxon>Clostridia</taxon>
        <taxon>Eubacteriales</taxon>
        <taxon>Clostridiaceae</taxon>
        <taxon>Thermobrachium</taxon>
    </lineage>
</organism>
<dbReference type="Gene3D" id="1.10.940.10">
    <property type="entry name" value="NusB-like"/>
    <property type="match status" value="1"/>
</dbReference>
<evidence type="ECO:0000256" key="4">
    <source>
        <dbReference type="ARBA" id="ARBA00023015"/>
    </source>
</evidence>
<comment type="similarity">
    <text evidence="1 6">Belongs to the NusB family.</text>
</comment>
<dbReference type="GO" id="GO:0006353">
    <property type="term" value="P:DNA-templated transcription termination"/>
    <property type="evidence" value="ECO:0007669"/>
    <property type="project" value="UniProtKB-UniRule"/>
</dbReference>
<dbReference type="EMBL" id="CAVN010000095">
    <property type="protein sequence ID" value="CDF58207.1"/>
    <property type="molecule type" value="Genomic_DNA"/>
</dbReference>
<dbReference type="RefSeq" id="WP_018662077.1">
    <property type="nucleotide sequence ID" value="NZ_HF952018.1"/>
</dbReference>
<comment type="caution">
    <text evidence="8">The sequence shown here is derived from an EMBL/GenBank/DDBJ whole genome shotgun (WGS) entry which is preliminary data.</text>
</comment>
<dbReference type="eggNOG" id="COG0781">
    <property type="taxonomic scope" value="Bacteria"/>
</dbReference>
<dbReference type="GO" id="GO:0005829">
    <property type="term" value="C:cytosol"/>
    <property type="evidence" value="ECO:0007669"/>
    <property type="project" value="TreeGrafter"/>
</dbReference>